<name>A0A5C3R1H9_9AGAR</name>
<accession>A0A5C3R1H9</accession>
<evidence type="ECO:0000313" key="2">
    <source>
        <dbReference type="Proteomes" id="UP000305067"/>
    </source>
</evidence>
<keyword evidence="2" id="KW-1185">Reference proteome</keyword>
<dbReference type="OrthoDB" id="2964734at2759"/>
<dbReference type="EMBL" id="ML178818">
    <property type="protein sequence ID" value="TFL04574.1"/>
    <property type="molecule type" value="Genomic_DNA"/>
</dbReference>
<dbReference type="Proteomes" id="UP000305067">
    <property type="component" value="Unassembled WGS sequence"/>
</dbReference>
<organism evidence="1 2">
    <name type="scientific">Pterulicium gracile</name>
    <dbReference type="NCBI Taxonomy" id="1884261"/>
    <lineage>
        <taxon>Eukaryota</taxon>
        <taxon>Fungi</taxon>
        <taxon>Dikarya</taxon>
        <taxon>Basidiomycota</taxon>
        <taxon>Agaricomycotina</taxon>
        <taxon>Agaricomycetes</taxon>
        <taxon>Agaricomycetidae</taxon>
        <taxon>Agaricales</taxon>
        <taxon>Pleurotineae</taxon>
        <taxon>Pterulaceae</taxon>
        <taxon>Pterulicium</taxon>
    </lineage>
</organism>
<gene>
    <name evidence="1" type="ORF">BDV98DRAFT_562486</name>
</gene>
<sequence length="64" mass="7056">MSFTFARSTENMALREESLEDVWRLLVVPSSKVRLGEASELNAVLMDYFPSCACAPLSVVLTSS</sequence>
<proteinExistence type="predicted"/>
<reference evidence="1 2" key="1">
    <citation type="journal article" date="2019" name="Nat. Ecol. Evol.">
        <title>Megaphylogeny resolves global patterns of mushroom evolution.</title>
        <authorList>
            <person name="Varga T."/>
            <person name="Krizsan K."/>
            <person name="Foldi C."/>
            <person name="Dima B."/>
            <person name="Sanchez-Garcia M."/>
            <person name="Sanchez-Ramirez S."/>
            <person name="Szollosi G.J."/>
            <person name="Szarkandi J.G."/>
            <person name="Papp V."/>
            <person name="Albert L."/>
            <person name="Andreopoulos W."/>
            <person name="Angelini C."/>
            <person name="Antonin V."/>
            <person name="Barry K.W."/>
            <person name="Bougher N.L."/>
            <person name="Buchanan P."/>
            <person name="Buyck B."/>
            <person name="Bense V."/>
            <person name="Catcheside P."/>
            <person name="Chovatia M."/>
            <person name="Cooper J."/>
            <person name="Damon W."/>
            <person name="Desjardin D."/>
            <person name="Finy P."/>
            <person name="Geml J."/>
            <person name="Haridas S."/>
            <person name="Hughes K."/>
            <person name="Justo A."/>
            <person name="Karasinski D."/>
            <person name="Kautmanova I."/>
            <person name="Kiss B."/>
            <person name="Kocsube S."/>
            <person name="Kotiranta H."/>
            <person name="LaButti K.M."/>
            <person name="Lechner B.E."/>
            <person name="Liimatainen K."/>
            <person name="Lipzen A."/>
            <person name="Lukacs Z."/>
            <person name="Mihaltcheva S."/>
            <person name="Morgado L.N."/>
            <person name="Niskanen T."/>
            <person name="Noordeloos M.E."/>
            <person name="Ohm R.A."/>
            <person name="Ortiz-Santana B."/>
            <person name="Ovrebo C."/>
            <person name="Racz N."/>
            <person name="Riley R."/>
            <person name="Savchenko A."/>
            <person name="Shiryaev A."/>
            <person name="Soop K."/>
            <person name="Spirin V."/>
            <person name="Szebenyi C."/>
            <person name="Tomsovsky M."/>
            <person name="Tulloss R.E."/>
            <person name="Uehling J."/>
            <person name="Grigoriev I.V."/>
            <person name="Vagvolgyi C."/>
            <person name="Papp T."/>
            <person name="Martin F.M."/>
            <person name="Miettinen O."/>
            <person name="Hibbett D.S."/>
            <person name="Nagy L.G."/>
        </authorList>
    </citation>
    <scope>NUCLEOTIDE SEQUENCE [LARGE SCALE GENOMIC DNA]</scope>
    <source>
        <strain evidence="1 2">CBS 309.79</strain>
    </source>
</reference>
<evidence type="ECO:0000313" key="1">
    <source>
        <dbReference type="EMBL" id="TFL04574.1"/>
    </source>
</evidence>
<dbReference type="AlphaFoldDB" id="A0A5C3R1H9"/>
<protein>
    <submittedName>
        <fullName evidence="1">Uncharacterized protein</fullName>
    </submittedName>
</protein>